<dbReference type="EnsemblBacteria" id="AAT75677">
    <property type="protein sequence ID" value="AAT75677"/>
    <property type="gene ID" value="Mfl320"/>
</dbReference>
<reference evidence="2 3" key="1">
    <citation type="submission" date="2004-06" db="EMBL/GenBank/DDBJ databases">
        <authorList>
            <person name="Birren B.W."/>
            <person name="Stange-Thomann N."/>
            <person name="Hafez N."/>
            <person name="DeCaprio D."/>
            <person name="Fisher S."/>
            <person name="Butler J."/>
            <person name="Elkins T."/>
            <person name="Kodira C.D."/>
            <person name="Major J."/>
            <person name="Wang S."/>
            <person name="Nicol R."/>
            <person name="Nusbaum C."/>
        </authorList>
    </citation>
    <scope>NUCLEOTIDE SEQUENCE [LARGE SCALE GENOMIC DNA]</scope>
    <source>
        <strain evidence="3">ATCC 33453 / NBRC 100688 / NCTC 11704 / L1</strain>
    </source>
</reference>
<dbReference type="Proteomes" id="UP000006647">
    <property type="component" value="Chromosome"/>
</dbReference>
<evidence type="ECO:0000259" key="1">
    <source>
        <dbReference type="Pfam" id="PF08937"/>
    </source>
</evidence>
<dbReference type="InterPro" id="IPR015032">
    <property type="entry name" value="ThsB__TIR-like_domain"/>
</dbReference>
<keyword evidence="3" id="KW-1185">Reference proteome</keyword>
<organism evidence="2 3">
    <name type="scientific">Mesoplasma florum (strain ATCC 33453 / NBRC 100688 / NCTC 11704 / L1)</name>
    <name type="common">Acholeplasma florum</name>
    <dbReference type="NCBI Taxonomy" id="265311"/>
    <lineage>
        <taxon>Bacteria</taxon>
        <taxon>Bacillati</taxon>
        <taxon>Mycoplasmatota</taxon>
        <taxon>Mollicutes</taxon>
        <taxon>Entomoplasmatales</taxon>
        <taxon>Entomoplasmataceae</taxon>
        <taxon>Mesoplasma</taxon>
    </lineage>
</organism>
<dbReference type="EMBL" id="AE017263">
    <property type="protein sequence ID" value="AAT75677.1"/>
    <property type="molecule type" value="Genomic_DNA"/>
</dbReference>
<dbReference type="AlphaFoldDB" id="Q6F1E6"/>
<feature type="domain" description="Thoeris protein ThsB TIR-like" evidence="1">
    <location>
        <begin position="6"/>
        <end position="105"/>
    </location>
</feature>
<dbReference type="PATRIC" id="fig|265311.5.peg.320"/>
<dbReference type="KEGG" id="mfl:Mfl320"/>
<dbReference type="STRING" id="265311.Mfl320"/>
<sequence length="182" mass="21109">MNKKVFISYWHSGHQIQKDELEKTVRASRNINNSVHIGDINENLPTERIYQIIRDDYLKDSQVTIVLLGLHTNHRKHIDREIASSIRETFLNPRNGLVILVMPEMVPYVSAGTWNSERICGPRISKNIKNNYAVFDYYHNVINNPSKLNELIEKAYLNRNNVLPNNSDPYRSNNTSCTICGR</sequence>
<dbReference type="RefSeq" id="WP_011183217.1">
    <property type="nucleotide sequence ID" value="NC_006055.1"/>
</dbReference>
<dbReference type="Pfam" id="PF08937">
    <property type="entry name" value="ThsB_TIR"/>
    <property type="match status" value="1"/>
</dbReference>
<dbReference type="PaxDb" id="265311-Mfl320"/>
<dbReference type="HOGENOM" id="CLU_115337_0_0_14"/>
<name>Q6F1E6_MESFL</name>
<gene>
    <name evidence="2" type="ordered locus">Mfl320</name>
</gene>
<evidence type="ECO:0000313" key="3">
    <source>
        <dbReference type="Proteomes" id="UP000006647"/>
    </source>
</evidence>
<evidence type="ECO:0000313" key="2">
    <source>
        <dbReference type="EMBL" id="AAT75677.1"/>
    </source>
</evidence>
<accession>Q6F1E6</accession>
<proteinExistence type="predicted"/>
<dbReference type="GeneID" id="2897940"/>
<protein>
    <recommendedName>
        <fullName evidence="1">Thoeris protein ThsB TIR-like domain-containing protein</fullName>
    </recommendedName>
</protein>
<dbReference type="eggNOG" id="ENOG5030DRP">
    <property type="taxonomic scope" value="Bacteria"/>
</dbReference>
<dbReference type="OrthoDB" id="9811746at2"/>